<keyword evidence="3" id="KW-1185">Reference proteome</keyword>
<dbReference type="InterPro" id="IPR046433">
    <property type="entry name" value="ActCoA_hydro"/>
</dbReference>
<feature type="domain" description="Acetyl-CoA hydrolase/transferase C-terminal" evidence="1">
    <location>
        <begin position="251"/>
        <end position="400"/>
    </location>
</feature>
<proteinExistence type="predicted"/>
<dbReference type="RefSeq" id="WP_326837308.1">
    <property type="nucleotide sequence ID" value="NZ_CP142149.1"/>
</dbReference>
<name>A0ABZ1IJ74_9PSEU</name>
<gene>
    <name evidence="2" type="ORF">VSH64_20840</name>
</gene>
<dbReference type="InterPro" id="IPR037171">
    <property type="entry name" value="NagB/RpiA_transferase-like"/>
</dbReference>
<dbReference type="PANTHER" id="PTHR21432:SF20">
    <property type="entry name" value="ACETYL-COA HYDROLASE"/>
    <property type="match status" value="1"/>
</dbReference>
<dbReference type="InterPro" id="IPR038460">
    <property type="entry name" value="AcetylCoA_hyd_C_sf"/>
</dbReference>
<evidence type="ECO:0000313" key="3">
    <source>
        <dbReference type="Proteomes" id="UP001330812"/>
    </source>
</evidence>
<dbReference type="PANTHER" id="PTHR21432">
    <property type="entry name" value="ACETYL-COA HYDROLASE-RELATED"/>
    <property type="match status" value="1"/>
</dbReference>
<accession>A0ABZ1IJ74</accession>
<dbReference type="GO" id="GO:0016787">
    <property type="term" value="F:hydrolase activity"/>
    <property type="evidence" value="ECO:0007669"/>
    <property type="project" value="UniProtKB-KW"/>
</dbReference>
<dbReference type="EMBL" id="CP142149">
    <property type="protein sequence ID" value="WSE34500.1"/>
    <property type="molecule type" value="Genomic_DNA"/>
</dbReference>
<dbReference type="Gene3D" id="3.40.1080.10">
    <property type="entry name" value="Glutaconate Coenzyme A-transferase"/>
    <property type="match status" value="1"/>
</dbReference>
<protein>
    <submittedName>
        <fullName evidence="2">Acetyl-CoA hydrolase/transferase C-terminal domain-containing protein</fullName>
    </submittedName>
</protein>
<dbReference type="SUPFAM" id="SSF100950">
    <property type="entry name" value="NagB/RpiA/CoA transferase-like"/>
    <property type="match status" value="2"/>
</dbReference>
<dbReference type="Gene3D" id="3.30.750.70">
    <property type="entry name" value="4-hydroxybutyrate coenzyme like domains"/>
    <property type="match status" value="1"/>
</dbReference>
<evidence type="ECO:0000313" key="2">
    <source>
        <dbReference type="EMBL" id="WSE34500.1"/>
    </source>
</evidence>
<organism evidence="2 3">
    <name type="scientific">Amycolatopsis rhabdoformis</name>
    <dbReference type="NCBI Taxonomy" id="1448059"/>
    <lineage>
        <taxon>Bacteria</taxon>
        <taxon>Bacillati</taxon>
        <taxon>Actinomycetota</taxon>
        <taxon>Actinomycetes</taxon>
        <taxon>Pseudonocardiales</taxon>
        <taxon>Pseudonocardiaceae</taxon>
        <taxon>Amycolatopsis</taxon>
    </lineage>
</organism>
<dbReference type="Gene3D" id="3.40.1080.20">
    <property type="entry name" value="Acetyl-CoA hydrolase/transferase C-terminal domain"/>
    <property type="match status" value="1"/>
</dbReference>
<dbReference type="Pfam" id="PF13336">
    <property type="entry name" value="AcetylCoA_hyd_C"/>
    <property type="match status" value="1"/>
</dbReference>
<dbReference type="Proteomes" id="UP001330812">
    <property type="component" value="Chromosome"/>
</dbReference>
<keyword evidence="2" id="KW-0378">Hydrolase</keyword>
<dbReference type="InterPro" id="IPR026888">
    <property type="entry name" value="AcetylCoA_hyd_C"/>
</dbReference>
<sequence length="402" mass="41852">MTADWLTGVLKPGDLVVVAQGTGEPTPLLEQLVRAAPADVEVFVGLSHSSALTGPAARELPLVSFGALGPLGRLAVNGTVSVIPCHFRDVPRALASRNPEQIVVALQVSSADDTGHHSLGLAVDYTYELLGRARAVVAEVNDRLPHTSAPRVHRSVLTTTVASSRPMPTITAGATGPVHERIARHVAGLVPDGATIQLGVGTLPSAIGAALRSRRDLRVHSTLAGTWLLDLARAGALRDEPGAVVICEAAGSQELYDWVVGSGVLVRPVSELARPGAFTDLDHFVAMNSALQVDLTGQVNAEELGSGYVGGIGGQPDYLRAAQHSRDGLSVVMLPATTGDGSRSRIVRCLHAGAVTTPRSHVDVVVTEHGIADLRGRSLTERAEALVAIAAPGHRSSLRETP</sequence>
<reference evidence="2 3" key="1">
    <citation type="journal article" date="2015" name="Int. J. Syst. Evol. Microbiol.">
        <title>Amycolatopsis rhabdoformis sp. nov., an actinomycete isolated from a tropical forest soil.</title>
        <authorList>
            <person name="Souza W.R."/>
            <person name="Silva R.E."/>
            <person name="Goodfellow M."/>
            <person name="Busarakam K."/>
            <person name="Figueiro F.S."/>
            <person name="Ferreira D."/>
            <person name="Rodrigues-Filho E."/>
            <person name="Moraes L.A.B."/>
            <person name="Zucchi T.D."/>
        </authorList>
    </citation>
    <scope>NUCLEOTIDE SEQUENCE [LARGE SCALE GENOMIC DNA]</scope>
    <source>
        <strain evidence="2 3">NCIMB 14900</strain>
    </source>
</reference>
<evidence type="ECO:0000259" key="1">
    <source>
        <dbReference type="Pfam" id="PF13336"/>
    </source>
</evidence>